<name>A0ACC6PP01_9ACTN</name>
<evidence type="ECO:0000313" key="2">
    <source>
        <dbReference type="Proteomes" id="UP001377168"/>
    </source>
</evidence>
<reference evidence="1" key="1">
    <citation type="submission" date="2024-03" db="EMBL/GenBank/DDBJ databases">
        <title>Novel Streptomyces species of biotechnological and ecological value are a feature of Machair soil.</title>
        <authorList>
            <person name="Prole J.R."/>
            <person name="Goodfellow M."/>
            <person name="Allenby N."/>
            <person name="Ward A.C."/>
        </authorList>
    </citation>
    <scope>NUCLEOTIDE SEQUENCE</scope>
    <source>
        <strain evidence="1">MS2.AVA.5</strain>
    </source>
</reference>
<sequence>MDTEEFWNLMEQARGRAADSTDAKDIARQATALLAAREPQQILDAQQILWDVMAASYKAPLWAAAYLINGGCSDDGFEYFRGWLITQGRTTFEQVVDDADRLADLPAVRAAASVGMDLEGERTLSIAWDAYEKATGTQLPGGSFSINYPQLDPAWDVDFDDHGRIAARLPRIAALFTD</sequence>
<dbReference type="Proteomes" id="UP001377168">
    <property type="component" value="Unassembled WGS sequence"/>
</dbReference>
<comment type="caution">
    <text evidence="1">The sequence shown here is derived from an EMBL/GenBank/DDBJ whole genome shotgun (WGS) entry which is preliminary data.</text>
</comment>
<keyword evidence="2" id="KW-1185">Reference proteome</keyword>
<protein>
    <submittedName>
        <fullName evidence="1">DUF4240 domain-containing protein</fullName>
    </submittedName>
</protein>
<dbReference type="EMBL" id="JBBKAJ010000022">
    <property type="protein sequence ID" value="MEJ8633125.1"/>
    <property type="molecule type" value="Genomic_DNA"/>
</dbReference>
<accession>A0ACC6PP01</accession>
<evidence type="ECO:0000313" key="1">
    <source>
        <dbReference type="EMBL" id="MEJ8633125.1"/>
    </source>
</evidence>
<gene>
    <name evidence="1" type="ORF">WKI67_06930</name>
</gene>
<proteinExistence type="predicted"/>
<organism evidence="1 2">
    <name type="scientific">Streptomyces achmelvichensis</name>
    <dbReference type="NCBI Taxonomy" id="3134111"/>
    <lineage>
        <taxon>Bacteria</taxon>
        <taxon>Bacillati</taxon>
        <taxon>Actinomycetota</taxon>
        <taxon>Actinomycetes</taxon>
        <taxon>Kitasatosporales</taxon>
        <taxon>Streptomycetaceae</taxon>
        <taxon>Streptomyces</taxon>
    </lineage>
</organism>